<dbReference type="EMBL" id="FNRM01000013">
    <property type="protein sequence ID" value="SEB00777.1"/>
    <property type="molecule type" value="Genomic_DNA"/>
</dbReference>
<sequence length="104" mass="11230">MQLIRSLWLLLLVTGFSQSQPYASSEASVLAQQNSIAALLQHNSDWVQRSKSYDDNHDDSDAATTSAQPQRVTSLLSTINSAARMALATVRSANLARAPPVLSC</sequence>
<dbReference type="STRING" id="152573.SAMN04488051_11336"/>
<organism evidence="3 4">
    <name type="scientific">Alkalimonas amylolytica</name>
    <dbReference type="NCBI Taxonomy" id="152573"/>
    <lineage>
        <taxon>Bacteria</taxon>
        <taxon>Pseudomonadati</taxon>
        <taxon>Pseudomonadota</taxon>
        <taxon>Gammaproteobacteria</taxon>
        <taxon>Alkalimonas</taxon>
    </lineage>
</organism>
<evidence type="ECO:0000313" key="3">
    <source>
        <dbReference type="EMBL" id="SEB00777.1"/>
    </source>
</evidence>
<proteinExistence type="predicted"/>
<feature type="signal peptide" evidence="2">
    <location>
        <begin position="1"/>
        <end position="19"/>
    </location>
</feature>
<feature type="region of interest" description="Disordered" evidence="1">
    <location>
        <begin position="50"/>
        <end position="69"/>
    </location>
</feature>
<dbReference type="AlphaFoldDB" id="A0A1H4FUJ7"/>
<protein>
    <recommendedName>
        <fullName evidence="5">Secreted protein</fullName>
    </recommendedName>
</protein>
<evidence type="ECO:0000256" key="1">
    <source>
        <dbReference type="SAM" id="MobiDB-lite"/>
    </source>
</evidence>
<gene>
    <name evidence="3" type="ORF">SAMN04488051_11336</name>
</gene>
<name>A0A1H4FUJ7_ALKAM</name>
<accession>A0A1H4FUJ7</accession>
<evidence type="ECO:0000256" key="2">
    <source>
        <dbReference type="SAM" id="SignalP"/>
    </source>
</evidence>
<evidence type="ECO:0008006" key="5">
    <source>
        <dbReference type="Google" id="ProtNLM"/>
    </source>
</evidence>
<evidence type="ECO:0000313" key="4">
    <source>
        <dbReference type="Proteomes" id="UP000198773"/>
    </source>
</evidence>
<keyword evidence="4" id="KW-1185">Reference proteome</keyword>
<reference evidence="3 4" key="1">
    <citation type="submission" date="2016-10" db="EMBL/GenBank/DDBJ databases">
        <authorList>
            <person name="de Groot N.N."/>
        </authorList>
    </citation>
    <scope>NUCLEOTIDE SEQUENCE [LARGE SCALE GENOMIC DNA]</scope>
    <source>
        <strain evidence="3 4">CGMCC 1.3430</strain>
    </source>
</reference>
<dbReference type="Proteomes" id="UP000198773">
    <property type="component" value="Unassembled WGS sequence"/>
</dbReference>
<feature type="chain" id="PRO_5011496490" description="Secreted protein" evidence="2">
    <location>
        <begin position="20"/>
        <end position="104"/>
    </location>
</feature>
<keyword evidence="2" id="KW-0732">Signal</keyword>
<dbReference type="RefSeq" id="WP_091345197.1">
    <property type="nucleotide sequence ID" value="NZ_FNRM01000013.1"/>
</dbReference>